<dbReference type="Pfam" id="PF01435">
    <property type="entry name" value="Peptidase_M48"/>
    <property type="match status" value="1"/>
</dbReference>
<dbReference type="PANTHER" id="PTHR34978:SF3">
    <property type="entry name" value="SLR0241 PROTEIN"/>
    <property type="match status" value="1"/>
</dbReference>
<feature type="transmembrane region" description="Helical" evidence="7">
    <location>
        <begin position="48"/>
        <end position="71"/>
    </location>
</feature>
<gene>
    <name evidence="9" type="ORF">QWI16_04700</name>
</gene>
<keyword evidence="7" id="KW-1133">Transmembrane helix</keyword>
<comment type="similarity">
    <text evidence="6">Belongs to the peptidase M48 family.</text>
</comment>
<dbReference type="EMBL" id="JAULRT010000035">
    <property type="protein sequence ID" value="MDO3381461.1"/>
    <property type="molecule type" value="Genomic_DNA"/>
</dbReference>
<keyword evidence="5 6" id="KW-0482">Metalloprotease</keyword>
<evidence type="ECO:0000256" key="6">
    <source>
        <dbReference type="RuleBase" id="RU003983"/>
    </source>
</evidence>
<evidence type="ECO:0000256" key="3">
    <source>
        <dbReference type="ARBA" id="ARBA00022801"/>
    </source>
</evidence>
<sequence length="309" mass="33421">MTDPIALAEASLLWLLLHLLLGWLFAGALALLLPLLATAAPASRALVLWLYGLMPPACALALAGLTLSPLAGSFLVPSHCHGEECSPHSPVFQLAPALGLAGAGIFMLGLCISLLWLHSRLTCAHTRLQVLTQLGSWQRERAYTRVEADRAFAWCAGLWRARVIVSSALEQALSPEQLSAVLAHEHCHGQRRDNLRRLTLYIATRLWPAGGRQRLLGAFSLATEETCDRFAAECLGQSAALSEALQQLSQQPGTSHQGFCHHHNRTRLEALNNPLAFQPPVAASVLLITLWVAPLLSLPAGLHLLLESL</sequence>
<feature type="transmembrane region" description="Helical" evidence="7">
    <location>
        <begin position="281"/>
        <end position="306"/>
    </location>
</feature>
<evidence type="ECO:0000256" key="7">
    <source>
        <dbReference type="SAM" id="Phobius"/>
    </source>
</evidence>
<name>A0ABT8TFM2_9GAMM</name>
<evidence type="ECO:0000256" key="2">
    <source>
        <dbReference type="ARBA" id="ARBA00022723"/>
    </source>
</evidence>
<keyword evidence="1 6" id="KW-0645">Protease</keyword>
<proteinExistence type="inferred from homology"/>
<protein>
    <submittedName>
        <fullName evidence="9">M56 family metallopeptidase</fullName>
    </submittedName>
</protein>
<feature type="domain" description="Peptidase M48" evidence="8">
    <location>
        <begin position="148"/>
        <end position="200"/>
    </location>
</feature>
<keyword evidence="3 6" id="KW-0378">Hydrolase</keyword>
<dbReference type="RefSeq" id="WP_302711597.1">
    <property type="nucleotide sequence ID" value="NZ_JAULRT010000035.1"/>
</dbReference>
<evidence type="ECO:0000256" key="5">
    <source>
        <dbReference type="ARBA" id="ARBA00023049"/>
    </source>
</evidence>
<evidence type="ECO:0000256" key="4">
    <source>
        <dbReference type="ARBA" id="ARBA00022833"/>
    </source>
</evidence>
<evidence type="ECO:0000259" key="8">
    <source>
        <dbReference type="Pfam" id="PF01435"/>
    </source>
</evidence>
<reference evidence="9" key="1">
    <citation type="submission" date="2023-07" db="EMBL/GenBank/DDBJ databases">
        <title>Gilvimarinus algae sp. nov., isolated from the surface of Kelp.</title>
        <authorList>
            <person name="Sun Y.Y."/>
            <person name="Gong Y."/>
            <person name="Du Z.J."/>
        </authorList>
    </citation>
    <scope>NUCLEOTIDE SEQUENCE</scope>
    <source>
        <strain evidence="9">SDUM040014</strain>
    </source>
</reference>
<dbReference type="Proteomes" id="UP001168380">
    <property type="component" value="Unassembled WGS sequence"/>
</dbReference>
<keyword evidence="7" id="KW-0812">Transmembrane</keyword>
<keyword evidence="7" id="KW-0472">Membrane</keyword>
<keyword evidence="2" id="KW-0479">Metal-binding</keyword>
<dbReference type="PANTHER" id="PTHR34978">
    <property type="entry name" value="POSSIBLE SENSOR-TRANSDUCER PROTEIN BLAR"/>
    <property type="match status" value="1"/>
</dbReference>
<keyword evidence="10" id="KW-1185">Reference proteome</keyword>
<evidence type="ECO:0000313" key="9">
    <source>
        <dbReference type="EMBL" id="MDO3381461.1"/>
    </source>
</evidence>
<feature type="transmembrane region" description="Helical" evidence="7">
    <location>
        <begin position="12"/>
        <end position="36"/>
    </location>
</feature>
<evidence type="ECO:0000313" key="10">
    <source>
        <dbReference type="Proteomes" id="UP001168380"/>
    </source>
</evidence>
<dbReference type="CDD" id="cd07326">
    <property type="entry name" value="M56_BlaR1_MecR1_like"/>
    <property type="match status" value="1"/>
</dbReference>
<dbReference type="Gene3D" id="3.30.2010.10">
    <property type="entry name" value="Metalloproteases ('zincins'), catalytic domain"/>
    <property type="match status" value="1"/>
</dbReference>
<organism evidence="9 10">
    <name type="scientific">Gilvimarinus algae</name>
    <dbReference type="NCBI Taxonomy" id="3058037"/>
    <lineage>
        <taxon>Bacteria</taxon>
        <taxon>Pseudomonadati</taxon>
        <taxon>Pseudomonadota</taxon>
        <taxon>Gammaproteobacteria</taxon>
        <taxon>Cellvibrionales</taxon>
        <taxon>Cellvibrionaceae</taxon>
        <taxon>Gilvimarinus</taxon>
    </lineage>
</organism>
<feature type="transmembrane region" description="Helical" evidence="7">
    <location>
        <begin position="91"/>
        <end position="117"/>
    </location>
</feature>
<dbReference type="InterPro" id="IPR001915">
    <property type="entry name" value="Peptidase_M48"/>
</dbReference>
<comment type="caution">
    <text evidence="9">The sequence shown here is derived from an EMBL/GenBank/DDBJ whole genome shotgun (WGS) entry which is preliminary data.</text>
</comment>
<evidence type="ECO:0000256" key="1">
    <source>
        <dbReference type="ARBA" id="ARBA00022670"/>
    </source>
</evidence>
<dbReference type="InterPro" id="IPR052173">
    <property type="entry name" value="Beta-lactam_resp_regulator"/>
</dbReference>
<comment type="cofactor">
    <cofactor evidence="6">
        <name>Zn(2+)</name>
        <dbReference type="ChEBI" id="CHEBI:29105"/>
    </cofactor>
    <text evidence="6">Binds 1 zinc ion per subunit.</text>
</comment>
<keyword evidence="4 6" id="KW-0862">Zinc</keyword>
<accession>A0ABT8TFM2</accession>